<dbReference type="KEGG" id="cmp:Cha6605_1645"/>
<accession>K9UF30</accession>
<sequence length="157" mass="17803">MLSAAQAQALHGKDGDGCWNPKVCYSRRSYARHRDRKNQQRNRHRQETVIELPPADLAAFADLQYAVLIVYREAGAESIVHAVSAQVWQGQERVAIVQPIHCIGMVPSQIHLYIKKLLALLEDKYGVRKFAALERLDPYLCPIRPCIHYGEVENATV</sequence>
<protein>
    <submittedName>
        <fullName evidence="1">Uncharacterized protein</fullName>
    </submittedName>
</protein>
<proteinExistence type="predicted"/>
<dbReference type="PATRIC" id="fig|1173020.3.peg.1891"/>
<dbReference type="AlphaFoldDB" id="K9UF30"/>
<gene>
    <name evidence="1" type="ORF">Cha6605_1645</name>
</gene>
<name>K9UF30_CHAP6</name>
<organism evidence="1 2">
    <name type="scientific">Chamaesiphon minutus (strain ATCC 27169 / PCC 6605)</name>
    <dbReference type="NCBI Taxonomy" id="1173020"/>
    <lineage>
        <taxon>Bacteria</taxon>
        <taxon>Bacillati</taxon>
        <taxon>Cyanobacteriota</taxon>
        <taxon>Cyanophyceae</taxon>
        <taxon>Gomontiellales</taxon>
        <taxon>Chamaesiphonaceae</taxon>
        <taxon>Chamaesiphon</taxon>
    </lineage>
</organism>
<dbReference type="Proteomes" id="UP000010366">
    <property type="component" value="Chromosome"/>
</dbReference>
<dbReference type="eggNOG" id="ENOG5032QY0">
    <property type="taxonomic scope" value="Bacteria"/>
</dbReference>
<dbReference type="STRING" id="1173020.Cha6605_1645"/>
<dbReference type="EMBL" id="CP003600">
    <property type="protein sequence ID" value="AFY92789.1"/>
    <property type="molecule type" value="Genomic_DNA"/>
</dbReference>
<evidence type="ECO:0000313" key="2">
    <source>
        <dbReference type="Proteomes" id="UP000010366"/>
    </source>
</evidence>
<evidence type="ECO:0000313" key="1">
    <source>
        <dbReference type="EMBL" id="AFY92789.1"/>
    </source>
</evidence>
<keyword evidence="2" id="KW-1185">Reference proteome</keyword>
<reference evidence="1 2" key="1">
    <citation type="submission" date="2012-05" db="EMBL/GenBank/DDBJ databases">
        <title>Finished chromosome of genome of Chamaesiphon sp. PCC 6605.</title>
        <authorList>
            <consortium name="US DOE Joint Genome Institute"/>
            <person name="Gugger M."/>
            <person name="Coursin T."/>
            <person name="Rippka R."/>
            <person name="Tandeau De Marsac N."/>
            <person name="Huntemann M."/>
            <person name="Wei C.-L."/>
            <person name="Han J."/>
            <person name="Detter J.C."/>
            <person name="Han C."/>
            <person name="Tapia R."/>
            <person name="Chen A."/>
            <person name="Kyrpides N."/>
            <person name="Mavromatis K."/>
            <person name="Markowitz V."/>
            <person name="Szeto E."/>
            <person name="Ivanova N."/>
            <person name="Pagani I."/>
            <person name="Pati A."/>
            <person name="Goodwin L."/>
            <person name="Nordberg H.P."/>
            <person name="Cantor M.N."/>
            <person name="Hua S.X."/>
            <person name="Woyke T."/>
            <person name="Kerfeld C.A."/>
        </authorList>
    </citation>
    <scope>NUCLEOTIDE SEQUENCE [LARGE SCALE GENOMIC DNA]</scope>
    <source>
        <strain evidence="2">ATCC 27169 / PCC 6605</strain>
    </source>
</reference>
<dbReference type="HOGENOM" id="CLU_1632407_0_0_3"/>